<reference evidence="8" key="1">
    <citation type="journal article" date="2023" name="bioRxiv">
        <title>Scaffold-level genome assemblies of two parasitoid biocontrol wasps reveal the parthenogenesis mechanism and an associated novel virus.</title>
        <authorList>
            <person name="Inwood S."/>
            <person name="Skelly J."/>
            <person name="Guhlin J."/>
            <person name="Harrop T."/>
            <person name="Goldson S."/>
            <person name="Dearden P."/>
        </authorList>
    </citation>
    <scope>NUCLEOTIDE SEQUENCE</scope>
    <source>
        <strain evidence="8">Irish</strain>
        <tissue evidence="8">Whole body</tissue>
    </source>
</reference>
<keyword evidence="5" id="KW-0325">Glycoprotein</keyword>
<comment type="caution">
    <text evidence="8">The sequence shown here is derived from an EMBL/GenBank/DDBJ whole genome shotgun (WGS) entry which is preliminary data.</text>
</comment>
<dbReference type="AlphaFoldDB" id="A0AA39KLE7"/>
<keyword evidence="2" id="KW-0719">Serine esterase</keyword>
<keyword evidence="3 6" id="KW-0378">Hydrolase</keyword>
<evidence type="ECO:0000256" key="5">
    <source>
        <dbReference type="ARBA" id="ARBA00023180"/>
    </source>
</evidence>
<evidence type="ECO:0000313" key="8">
    <source>
        <dbReference type="EMBL" id="KAK0165818.1"/>
    </source>
</evidence>
<dbReference type="InterPro" id="IPR029058">
    <property type="entry name" value="AB_hydrolase_fold"/>
</dbReference>
<evidence type="ECO:0000256" key="4">
    <source>
        <dbReference type="ARBA" id="ARBA00023157"/>
    </source>
</evidence>
<comment type="similarity">
    <text evidence="1 6">Belongs to the type-B carboxylesterase/lipase family.</text>
</comment>
<evidence type="ECO:0000256" key="1">
    <source>
        <dbReference type="ARBA" id="ARBA00005964"/>
    </source>
</evidence>
<dbReference type="GO" id="GO:0052689">
    <property type="term" value="F:carboxylic ester hydrolase activity"/>
    <property type="evidence" value="ECO:0007669"/>
    <property type="project" value="UniProtKB-KW"/>
</dbReference>
<sequence length="532" mass="59498">MSDPIVEVHQGKLRGVNGKNINGINFVAFRGIPYGKSPVGKLRFKDSEPAEPWSGVKDAFNFGSRCAQKDWITHGIIGSDDCLYLNIYTSDINPPVPKAVMVWIHGGGFIFGSGDDDFYGPDYLIEKDVVLVTINYRLGILGFLNVDDREAPGNQGLKDQVLALKWIKQNIAKFGGNPNNVTIFGESAGGASVHYLSISPLAQGLFHKAIIQSGVAFNPWANSVKSPMESVNKLAAALGKNISNVREFVDYLRTLDAHTLVETEAKIHSSEDEILFIHPFLPSIDSSAENPFLIKPIDEVAKAGIKVPCMCGYVSHEGIIIAAGMNNEVLEKIDADPENLLINPVTLRFLKQHNLTVNDVKQFYFGDKNISLDNFANVIDLHTDMHFIIGLHRFVDIQSRVSKTPTYLYKFEYEVKNSYLKNFLGMGTIKGTCHAEELNYIFYPMITKLLGKPPASFNSIEHCLIQRFTELWTNFAKTGNPTPGTTDLIEVEWKPIDNSTDDYKYLEITDKLKMRTVKNITRQLMKNKNDKQ</sequence>
<reference evidence="8" key="2">
    <citation type="submission" date="2023-03" db="EMBL/GenBank/DDBJ databases">
        <authorList>
            <person name="Inwood S.N."/>
            <person name="Skelly J.G."/>
            <person name="Guhlin J."/>
            <person name="Harrop T.W.R."/>
            <person name="Goldson S.G."/>
            <person name="Dearden P.K."/>
        </authorList>
    </citation>
    <scope>NUCLEOTIDE SEQUENCE</scope>
    <source>
        <strain evidence="8">Irish</strain>
        <tissue evidence="8">Whole body</tissue>
    </source>
</reference>
<dbReference type="EMBL" id="JAQQBS010001422">
    <property type="protein sequence ID" value="KAK0165818.1"/>
    <property type="molecule type" value="Genomic_DNA"/>
</dbReference>
<proteinExistence type="inferred from homology"/>
<dbReference type="PANTHER" id="PTHR43142">
    <property type="entry name" value="CARBOXYLIC ESTER HYDROLASE"/>
    <property type="match status" value="1"/>
</dbReference>
<dbReference type="Pfam" id="PF00135">
    <property type="entry name" value="COesterase"/>
    <property type="match status" value="1"/>
</dbReference>
<evidence type="ECO:0000256" key="3">
    <source>
        <dbReference type="ARBA" id="ARBA00022801"/>
    </source>
</evidence>
<evidence type="ECO:0000256" key="2">
    <source>
        <dbReference type="ARBA" id="ARBA00022487"/>
    </source>
</evidence>
<dbReference type="SUPFAM" id="SSF53474">
    <property type="entry name" value="alpha/beta-Hydrolases"/>
    <property type="match status" value="1"/>
</dbReference>
<organism evidence="8 9">
    <name type="scientific">Microctonus aethiopoides</name>
    <dbReference type="NCBI Taxonomy" id="144406"/>
    <lineage>
        <taxon>Eukaryota</taxon>
        <taxon>Metazoa</taxon>
        <taxon>Ecdysozoa</taxon>
        <taxon>Arthropoda</taxon>
        <taxon>Hexapoda</taxon>
        <taxon>Insecta</taxon>
        <taxon>Pterygota</taxon>
        <taxon>Neoptera</taxon>
        <taxon>Endopterygota</taxon>
        <taxon>Hymenoptera</taxon>
        <taxon>Apocrita</taxon>
        <taxon>Ichneumonoidea</taxon>
        <taxon>Braconidae</taxon>
        <taxon>Euphorinae</taxon>
        <taxon>Microctonus</taxon>
    </lineage>
</organism>
<keyword evidence="4" id="KW-1015">Disulfide bond</keyword>
<keyword evidence="9" id="KW-1185">Reference proteome</keyword>
<protein>
    <recommendedName>
        <fullName evidence="6">Carboxylic ester hydrolase</fullName>
        <ecNumber evidence="6">3.1.1.-</ecNumber>
    </recommendedName>
</protein>
<dbReference type="InterPro" id="IPR002018">
    <property type="entry name" value="CarbesteraseB"/>
</dbReference>
<dbReference type="Proteomes" id="UP001168990">
    <property type="component" value="Unassembled WGS sequence"/>
</dbReference>
<evidence type="ECO:0000256" key="6">
    <source>
        <dbReference type="RuleBase" id="RU361235"/>
    </source>
</evidence>
<dbReference type="EC" id="3.1.1.-" evidence="6"/>
<dbReference type="InterPro" id="IPR019826">
    <property type="entry name" value="Carboxylesterase_B_AS"/>
</dbReference>
<gene>
    <name evidence="8" type="ORF">PV328_004302</name>
</gene>
<evidence type="ECO:0000259" key="7">
    <source>
        <dbReference type="Pfam" id="PF00135"/>
    </source>
</evidence>
<dbReference type="Gene3D" id="3.40.50.1820">
    <property type="entry name" value="alpha/beta hydrolase"/>
    <property type="match status" value="1"/>
</dbReference>
<evidence type="ECO:0000313" key="9">
    <source>
        <dbReference type="Proteomes" id="UP001168990"/>
    </source>
</evidence>
<name>A0AA39KLE7_9HYME</name>
<dbReference type="PANTHER" id="PTHR43142:SF1">
    <property type="entry name" value="CARBOXYLIC ESTER HYDROLASE"/>
    <property type="match status" value="1"/>
</dbReference>
<feature type="domain" description="Carboxylesterase type B" evidence="7">
    <location>
        <begin position="3"/>
        <end position="515"/>
    </location>
</feature>
<accession>A0AA39KLE7</accession>
<dbReference type="PROSITE" id="PS00122">
    <property type="entry name" value="CARBOXYLESTERASE_B_1"/>
    <property type="match status" value="1"/>
</dbReference>